<dbReference type="GO" id="GO:0006216">
    <property type="term" value="P:cytidine catabolic process"/>
    <property type="evidence" value="ECO:0007669"/>
    <property type="project" value="EnsemblFungi"/>
</dbReference>
<evidence type="ECO:0000256" key="1">
    <source>
        <dbReference type="ARBA" id="ARBA00009176"/>
    </source>
</evidence>
<dbReference type="SUPFAM" id="SSF53590">
    <property type="entry name" value="Nucleoside hydrolase"/>
    <property type="match status" value="1"/>
</dbReference>
<dbReference type="eggNOG" id="KOG2938">
    <property type="taxonomic scope" value="Eukaryota"/>
</dbReference>
<evidence type="ECO:0000313" key="7">
    <source>
        <dbReference type="Proteomes" id="UP000000559"/>
    </source>
</evidence>
<dbReference type="Pfam" id="PF01156">
    <property type="entry name" value="IU_nuc_hydro"/>
    <property type="match status" value="1"/>
</dbReference>
<dbReference type="InterPro" id="IPR036452">
    <property type="entry name" value="Ribo_hydro-like"/>
</dbReference>
<protein>
    <submittedName>
        <fullName evidence="6">Trifunctional uridine nucleosidase/nicotinamide riboside hydrolase/nicotinic acid riboside hydrolase</fullName>
    </submittedName>
</protein>
<evidence type="ECO:0000313" key="5">
    <source>
        <dbReference type="CGD" id="CAL0000198549"/>
    </source>
</evidence>
<dbReference type="GO" id="GO:0005829">
    <property type="term" value="C:cytosol"/>
    <property type="evidence" value="ECO:0000318"/>
    <property type="project" value="GO_Central"/>
</dbReference>
<proteinExistence type="inferred from homology"/>
<evidence type="ECO:0000313" key="6">
    <source>
        <dbReference type="EMBL" id="AOW27741.1"/>
    </source>
</evidence>
<dbReference type="SMR" id="A0A1D8PI06"/>
<dbReference type="InterPro" id="IPR001910">
    <property type="entry name" value="Inosine/uridine_hydrolase_dom"/>
</dbReference>
<dbReference type="VEuPathDB" id="FungiDB:C2_07430C_A"/>
<dbReference type="FunCoup" id="A0A1D8PI06">
    <property type="interactions" value="203"/>
</dbReference>
<dbReference type="GO" id="GO:0045437">
    <property type="term" value="F:uridine nucleosidase activity"/>
    <property type="evidence" value="ECO:0007669"/>
    <property type="project" value="EnsemblFungi"/>
</dbReference>
<dbReference type="GO" id="GO:0006152">
    <property type="term" value="P:purine nucleoside catabolic process"/>
    <property type="evidence" value="ECO:0000318"/>
    <property type="project" value="GO_Central"/>
</dbReference>
<evidence type="ECO:0000259" key="4">
    <source>
        <dbReference type="Pfam" id="PF01156"/>
    </source>
</evidence>
<dbReference type="InterPro" id="IPR023186">
    <property type="entry name" value="IUNH"/>
</dbReference>
<organism evidence="6 7">
    <name type="scientific">Candida albicans (strain SC5314 / ATCC MYA-2876)</name>
    <name type="common">Yeast</name>
    <dbReference type="NCBI Taxonomy" id="237561"/>
    <lineage>
        <taxon>Eukaryota</taxon>
        <taxon>Fungi</taxon>
        <taxon>Dikarya</taxon>
        <taxon>Ascomycota</taxon>
        <taxon>Saccharomycotina</taxon>
        <taxon>Pichiomycetes</taxon>
        <taxon>Debaryomycetaceae</taxon>
        <taxon>Candida/Lodderomyces clade</taxon>
        <taxon>Candida</taxon>
    </lineage>
</organism>
<dbReference type="GO" id="GO:0070636">
    <property type="term" value="F:nicotinic acid riboside hydrolase activity"/>
    <property type="evidence" value="ECO:0007669"/>
    <property type="project" value="EnsemblFungi"/>
</dbReference>
<dbReference type="GO" id="GO:0034355">
    <property type="term" value="P:NAD+ biosynthetic process via the salvage pathway"/>
    <property type="evidence" value="ECO:0007669"/>
    <property type="project" value="EnsemblFungi"/>
</dbReference>
<sequence>MTKSPIPIWLDCDPGNDDAFAILLSLFDSRFQLLGISTVHGNAPISMTTHNTLGLLDLLRVYNKVKVYKGAEFPLKVPSKFALEVHGKNGLADIEFSENSINEISQDMDCIEAMKQTIDLNSENINLVCTGTLTNVAKLITKYPDVTSQIKWVSIMGGSFGFGNITPYAEFNFHTDPHAAKLVIQELSNKVIVSPLNFTHKVIATSEIRKHMYDDNNEKRSSPIRNVFFRILTFYYKVYAANGFLEGPPIHDPLAVYSLLPFFNSFEQYGYTCAQKNIDIITEGVRMGESVIVEGGNTDKGVYIGEAIDNKKFWDSILLALQNADLQTKN</sequence>
<reference evidence="6 7" key="2">
    <citation type="journal article" date="2007" name="Genome Biol.">
        <title>Assembly of the Candida albicans genome into sixteen supercontigs aligned on the eight chromosomes.</title>
        <authorList>
            <person name="van het Hoog M."/>
            <person name="Rast T.J."/>
            <person name="Martchenko M."/>
            <person name="Grindle S."/>
            <person name="Dignard D."/>
            <person name="Hogues H."/>
            <person name="Cuomo C."/>
            <person name="Berriman M."/>
            <person name="Scherer S."/>
            <person name="Magee B.B."/>
            <person name="Whiteway M."/>
            <person name="Chibana H."/>
            <person name="Nantel A."/>
            <person name="Magee P.T."/>
        </authorList>
    </citation>
    <scope>GENOME REANNOTATION</scope>
    <source>
        <strain evidence="7">SC5314 / ATCC MYA-2876</strain>
    </source>
</reference>
<dbReference type="OrthoDB" id="432381at2759"/>
<dbReference type="GeneID" id="3645201"/>
<dbReference type="FunFam" id="3.90.245.10:FF:000008">
    <property type="entry name" value="Uridine nucleosidase"/>
    <property type="match status" value="1"/>
</dbReference>
<dbReference type="CDD" id="cd02651">
    <property type="entry name" value="nuc_hydro_IU_UC_XIUA"/>
    <property type="match status" value="1"/>
</dbReference>
<dbReference type="STRING" id="237561.A0A1D8PI06"/>
<dbReference type="InParanoid" id="A0A1D8PI06"/>
<dbReference type="Proteomes" id="UP000000559">
    <property type="component" value="Chromosome 2"/>
</dbReference>
<comment type="similarity">
    <text evidence="1">Belongs to the IUNH family.</text>
</comment>
<dbReference type="CGD" id="CAL0000198549">
    <property type="gene designation" value="orf19.9444"/>
</dbReference>
<dbReference type="PANTHER" id="PTHR12304:SF4">
    <property type="entry name" value="URIDINE NUCLEOSIDASE"/>
    <property type="match status" value="1"/>
</dbReference>
<dbReference type="GO" id="GO:0070635">
    <property type="term" value="F:nicotinamide riboside hydrolase activity"/>
    <property type="evidence" value="ECO:0007669"/>
    <property type="project" value="EnsemblFungi"/>
</dbReference>
<dbReference type="EMBL" id="CP017624">
    <property type="protein sequence ID" value="AOW27741.1"/>
    <property type="molecule type" value="Genomic_DNA"/>
</dbReference>
<dbReference type="GO" id="GO:0019358">
    <property type="term" value="P:nicotinate nucleotide salvage"/>
    <property type="evidence" value="ECO:0007669"/>
    <property type="project" value="EnsemblFungi"/>
</dbReference>
<keyword evidence="3" id="KW-0326">Glycosidase</keyword>
<name>A0A1D8PI06_CANAL</name>
<reference evidence="6 7" key="1">
    <citation type="journal article" date="2004" name="Proc. Natl. Acad. Sci. U.S.A.">
        <title>The diploid genome sequence of Candida albicans.</title>
        <authorList>
            <person name="Jones T."/>
            <person name="Federspiel N.A."/>
            <person name="Chibana H."/>
            <person name="Dungan J."/>
            <person name="Kalman S."/>
            <person name="Magee B.B."/>
            <person name="Newport G."/>
            <person name="Thorstenson Y.R."/>
            <person name="Agabian N."/>
            <person name="Magee P.T."/>
            <person name="Davis R.W."/>
            <person name="Scherer S."/>
        </authorList>
    </citation>
    <scope>NUCLEOTIDE SEQUENCE [LARGE SCALE GENOMIC DNA]</scope>
    <source>
        <strain evidence="7">SC5314 / ATCC MYA-2876</strain>
    </source>
</reference>
<dbReference type="KEGG" id="cal:CAALFM_C207430CA"/>
<dbReference type="PANTHER" id="PTHR12304">
    <property type="entry name" value="INOSINE-URIDINE PREFERRING NUCLEOSIDE HYDROLASE"/>
    <property type="match status" value="1"/>
</dbReference>
<evidence type="ECO:0000256" key="3">
    <source>
        <dbReference type="ARBA" id="ARBA00023295"/>
    </source>
</evidence>
<dbReference type="GO" id="GO:0008655">
    <property type="term" value="P:pyrimidine-containing compound salvage"/>
    <property type="evidence" value="ECO:0007669"/>
    <property type="project" value="EnsemblFungi"/>
</dbReference>
<evidence type="ECO:0000256" key="2">
    <source>
        <dbReference type="ARBA" id="ARBA00022801"/>
    </source>
</evidence>
<keyword evidence="2 6" id="KW-0378">Hydrolase</keyword>
<gene>
    <name evidence="6" type="ordered locus">CAALFM_C207430CA</name>
    <name evidence="5" type="ordered locus">orf19.9444</name>
</gene>
<dbReference type="GO" id="GO:0008477">
    <property type="term" value="F:purine nucleosidase activity"/>
    <property type="evidence" value="ECO:0000318"/>
    <property type="project" value="GO_Central"/>
</dbReference>
<dbReference type="RefSeq" id="XP_713145.2">
    <property type="nucleotide sequence ID" value="XM_708052.2"/>
</dbReference>
<feature type="domain" description="Inosine/uridine-preferring nucleoside hydrolase" evidence="4">
    <location>
        <begin position="8"/>
        <end position="315"/>
    </location>
</feature>
<accession>A0A1D8PI06</accession>
<dbReference type="GO" id="GO:0006218">
    <property type="term" value="P:uridine catabolic process"/>
    <property type="evidence" value="ECO:0007669"/>
    <property type="project" value="EnsemblFungi"/>
</dbReference>
<keyword evidence="7" id="KW-1185">Reference proteome</keyword>
<dbReference type="AlphaFoldDB" id="A0A1D8PI06"/>
<reference evidence="6 7" key="3">
    <citation type="journal article" date="2013" name="Genome Biol.">
        <title>Assembly of a phased diploid Candida albicans genome facilitates allele-specific measurements and provides a simple model for repeat and indel structure.</title>
        <authorList>
            <person name="Muzzey D."/>
            <person name="Schwartz K."/>
            <person name="Weissman J.S."/>
            <person name="Sherlock G."/>
        </authorList>
    </citation>
    <scope>NUCLEOTIDE SEQUENCE [LARGE SCALE GENOMIC DNA]</scope>
    <source>
        <strain evidence="7">SC5314 / ATCC MYA-2876</strain>
    </source>
</reference>
<dbReference type="Gene3D" id="3.90.245.10">
    <property type="entry name" value="Ribonucleoside hydrolase-like"/>
    <property type="match status" value="1"/>
</dbReference>